<organism evidence="2 3">
    <name type="scientific">Giardia muris</name>
    <dbReference type="NCBI Taxonomy" id="5742"/>
    <lineage>
        <taxon>Eukaryota</taxon>
        <taxon>Metamonada</taxon>
        <taxon>Diplomonadida</taxon>
        <taxon>Hexamitidae</taxon>
        <taxon>Giardiinae</taxon>
        <taxon>Giardia</taxon>
    </lineage>
</organism>
<keyword evidence="1" id="KW-1133">Transmembrane helix</keyword>
<accession>A0A4Z1T2J0</accession>
<evidence type="ECO:0000256" key="1">
    <source>
        <dbReference type="SAM" id="Phobius"/>
    </source>
</evidence>
<dbReference type="EMBL" id="VDLU01000001">
    <property type="protein sequence ID" value="TNJ29868.1"/>
    <property type="molecule type" value="Genomic_DNA"/>
</dbReference>
<keyword evidence="1" id="KW-0472">Membrane</keyword>
<reference evidence="2 3" key="1">
    <citation type="submission" date="2019-05" db="EMBL/GenBank/DDBJ databases">
        <title>The compact genome of Giardia muris reveals important steps in the evolution of intestinal protozoan parasites.</title>
        <authorList>
            <person name="Xu F."/>
            <person name="Jimenez-Gonzalez A."/>
            <person name="Einarsson E."/>
            <person name="Astvaldsson A."/>
            <person name="Peirasmaki D."/>
            <person name="Eckmann L."/>
            <person name="Andersson J.O."/>
            <person name="Svard S.G."/>
            <person name="Jerlstrom-Hultqvist J."/>
        </authorList>
    </citation>
    <scope>NUCLEOTIDE SEQUENCE [LARGE SCALE GENOMIC DNA]</scope>
    <source>
        <strain evidence="2 3">Roberts-Thomson</strain>
    </source>
</reference>
<gene>
    <name evidence="2" type="ORF">GMRT_10293</name>
</gene>
<dbReference type="VEuPathDB" id="GiardiaDB:GMRT_10293"/>
<feature type="transmembrane region" description="Helical" evidence="1">
    <location>
        <begin position="512"/>
        <end position="537"/>
    </location>
</feature>
<comment type="caution">
    <text evidence="2">The sequence shown here is derived from an EMBL/GenBank/DDBJ whole genome shotgun (WGS) entry which is preliminary data.</text>
</comment>
<evidence type="ECO:0000313" key="2">
    <source>
        <dbReference type="EMBL" id="TNJ29868.1"/>
    </source>
</evidence>
<dbReference type="AlphaFoldDB" id="A0A4Z1T2J0"/>
<dbReference type="OrthoDB" id="10254764at2759"/>
<name>A0A4Z1T2J0_GIAMU</name>
<evidence type="ECO:0000313" key="3">
    <source>
        <dbReference type="Proteomes" id="UP000315496"/>
    </source>
</evidence>
<proteinExistence type="predicted"/>
<keyword evidence="3" id="KW-1185">Reference proteome</keyword>
<keyword evidence="1" id="KW-0812">Transmembrane</keyword>
<sequence length="547" mass="60109">MYSDSAGTLLLLTTPPASRADRLSQYQAVLGNGSCERRHPFSEPCTQVHYDARRSLWTFFQTPLTYIYNDLTASELRDAYQELLNAGSSNSRTFVAMHQSLFERFVMDTLAQYPEFPAYFQGFTDVLEPLYYTALCEEYLVPTSPATQKLLETFANAVTATTQDAEDFVVEPTPPCEMDTLYTLPYSQLLSLAYSLCQNYLFMYLDANRYSLVRVAQLSFEPLLRLIDSELYGVLGTNESLGPECQLILLGSVITGGLHNIPSIYGKLRLLDGLVAGGTIFSIVVSMALQSLAMHLHIPGAFATKCKSNDYTCYHGLFFCRPALQDFDYAPSRPTLDDVNRIHVVDVAETDVSGGPQLLQALPAACETVETAIPRLVDYALNFSLIFVLLSRRAIGNEHDAQELADYVSRVSGKLLSGATFVRKVIAKGMLSDGGNGPLTPGRALDALATWTLSDIPFELTPYLSLLYESMESDKKNHWQKTLTDRGIFVNNKKLAQTLSKSQIQVFLQKNAVPIALGTLSAVAIVAGVVAGAVAGARSRPSPGKNK</sequence>
<protein>
    <submittedName>
        <fullName evidence="2">Uncharacterized protein</fullName>
    </submittedName>
</protein>
<dbReference type="Proteomes" id="UP000315496">
    <property type="component" value="Chromosome 1"/>
</dbReference>